<protein>
    <submittedName>
        <fullName evidence="4">Tetratricopeptide repeat protein</fullName>
    </submittedName>
</protein>
<accession>A0A7V5LJ95</accession>
<dbReference type="InterPro" id="IPR019734">
    <property type="entry name" value="TPR_rpt"/>
</dbReference>
<dbReference type="InterPro" id="IPR011990">
    <property type="entry name" value="TPR-like_helical_dom_sf"/>
</dbReference>
<feature type="domain" description="Outer membrane lipoprotein BamD-like" evidence="3">
    <location>
        <begin position="27"/>
        <end position="107"/>
    </location>
</feature>
<dbReference type="AlphaFoldDB" id="A0A7V5LJ95"/>
<comment type="caution">
    <text evidence="4">The sequence shown here is derived from an EMBL/GenBank/DDBJ whole genome shotgun (WGS) entry which is preliminary data.</text>
</comment>
<gene>
    <name evidence="4" type="ORF">ENL21_05770</name>
</gene>
<dbReference type="SUPFAM" id="SSF48452">
    <property type="entry name" value="TPR-like"/>
    <property type="match status" value="1"/>
</dbReference>
<name>A0A7V5LJ95_CALAY</name>
<keyword evidence="2" id="KW-0802">TPR repeat</keyword>
<dbReference type="InterPro" id="IPR039565">
    <property type="entry name" value="BamD-like"/>
</dbReference>
<feature type="repeat" description="TPR" evidence="2">
    <location>
        <begin position="28"/>
        <end position="61"/>
    </location>
</feature>
<dbReference type="Pfam" id="PF13525">
    <property type="entry name" value="YfiO"/>
    <property type="match status" value="1"/>
</dbReference>
<evidence type="ECO:0000313" key="4">
    <source>
        <dbReference type="EMBL" id="HHE55271.1"/>
    </source>
</evidence>
<sequence>MDLKSKIVLLATLIFSLLIMACSSKLTEEQYYEKAKEAYSKEQYNQAIDYFKKILEYYPDGKRAAESMFMLGFINANDLKKYDEAKKYYQQFIDKYPNHELADDAQYEIKTMGKDLDELPFLNQLGADSTSKN</sequence>
<dbReference type="Gene3D" id="1.25.40.10">
    <property type="entry name" value="Tetratricopeptide repeat domain"/>
    <property type="match status" value="1"/>
</dbReference>
<dbReference type="EMBL" id="DRTD01000424">
    <property type="protein sequence ID" value="HHE55271.1"/>
    <property type="molecule type" value="Genomic_DNA"/>
</dbReference>
<organism evidence="4">
    <name type="scientific">Caldithrix abyssi</name>
    <dbReference type="NCBI Taxonomy" id="187145"/>
    <lineage>
        <taxon>Bacteria</taxon>
        <taxon>Pseudomonadati</taxon>
        <taxon>Calditrichota</taxon>
        <taxon>Calditrichia</taxon>
        <taxon>Calditrichales</taxon>
        <taxon>Calditrichaceae</taxon>
        <taxon>Caldithrix</taxon>
    </lineage>
</organism>
<dbReference type="SMART" id="SM00028">
    <property type="entry name" value="TPR"/>
    <property type="match status" value="2"/>
</dbReference>
<keyword evidence="1" id="KW-0732">Signal</keyword>
<evidence type="ECO:0000256" key="1">
    <source>
        <dbReference type="ARBA" id="ARBA00022729"/>
    </source>
</evidence>
<dbReference type="Proteomes" id="UP000886111">
    <property type="component" value="Unassembled WGS sequence"/>
</dbReference>
<reference evidence="4" key="1">
    <citation type="journal article" date="2020" name="mSystems">
        <title>Genome- and Community-Level Interaction Insights into Carbon Utilization and Element Cycling Functions of Hydrothermarchaeota in Hydrothermal Sediment.</title>
        <authorList>
            <person name="Zhou Z."/>
            <person name="Liu Y."/>
            <person name="Xu W."/>
            <person name="Pan J."/>
            <person name="Luo Z.H."/>
            <person name="Li M."/>
        </authorList>
    </citation>
    <scope>NUCLEOTIDE SEQUENCE [LARGE SCALE GENOMIC DNA]</scope>
    <source>
        <strain evidence="4">HyVt-76</strain>
    </source>
</reference>
<evidence type="ECO:0000256" key="2">
    <source>
        <dbReference type="PROSITE-ProRule" id="PRU00339"/>
    </source>
</evidence>
<dbReference type="PROSITE" id="PS50005">
    <property type="entry name" value="TPR"/>
    <property type="match status" value="1"/>
</dbReference>
<proteinExistence type="predicted"/>
<dbReference type="PROSITE" id="PS51257">
    <property type="entry name" value="PROKAR_LIPOPROTEIN"/>
    <property type="match status" value="1"/>
</dbReference>
<evidence type="ECO:0000259" key="3">
    <source>
        <dbReference type="Pfam" id="PF13525"/>
    </source>
</evidence>